<dbReference type="OrthoDB" id="4239190at2"/>
<sequence length="213" mass="23811">MSKSVRFRTLTKELNRLKKQFLPKINPIGSYSDRQLALTLAYRVLAHAEIETYLEDRVWEVVINAKTSWDRTSKPCRTLISLVAFSGQMMDMPPDTLTPAKPSKAIPPERIKLNKKMDSAINCFKRVIDQNHGVKEANLLALLLPVGIDSDDLDSALLATMNAFGEQRGVVAHSSAISYKTIQPPDPATELSRVQQIITGLLLVDELISNLKR</sequence>
<dbReference type="AlphaFoldDB" id="A0A2T1DIM5"/>
<comment type="caution">
    <text evidence="2">The sequence shown here is derived from an EMBL/GenBank/DDBJ whole genome shotgun (WGS) entry which is preliminary data.</text>
</comment>
<name>A0A2T1DIM5_9CYAN</name>
<dbReference type="InterPro" id="IPR041519">
    <property type="entry name" value="HEPN_RiboL-PSP"/>
</dbReference>
<reference evidence="2 3" key="1">
    <citation type="submission" date="2018-02" db="EMBL/GenBank/DDBJ databases">
        <authorList>
            <person name="Cohen D.B."/>
            <person name="Kent A.D."/>
        </authorList>
    </citation>
    <scope>NUCLEOTIDE SEQUENCE [LARGE SCALE GENOMIC DNA]</scope>
    <source>
        <strain evidence="2 3">ULC007</strain>
    </source>
</reference>
<dbReference type="RefSeq" id="WP_073070209.1">
    <property type="nucleotide sequence ID" value="NZ_MPPI01000006.1"/>
</dbReference>
<accession>A0A2T1DIM5</accession>
<dbReference type="Pfam" id="PF18735">
    <property type="entry name" value="HEPN_RiboL-PSP"/>
    <property type="match status" value="1"/>
</dbReference>
<protein>
    <recommendedName>
        <fullName evidence="1">RiboL-PSP-HEPN domain-containing protein</fullName>
    </recommendedName>
</protein>
<proteinExistence type="predicted"/>
<dbReference type="STRING" id="1920490.GCA_001895925_04080"/>
<dbReference type="EMBL" id="PVWG01000006">
    <property type="protein sequence ID" value="PSB20291.1"/>
    <property type="molecule type" value="Genomic_DNA"/>
</dbReference>
<reference evidence="2 3" key="2">
    <citation type="submission" date="2018-03" db="EMBL/GenBank/DDBJ databases">
        <title>The ancient ancestry and fast evolution of plastids.</title>
        <authorList>
            <person name="Moore K.R."/>
            <person name="Magnabosco C."/>
            <person name="Momper L."/>
            <person name="Gold D.A."/>
            <person name="Bosak T."/>
            <person name="Fournier G.P."/>
        </authorList>
    </citation>
    <scope>NUCLEOTIDE SEQUENCE [LARGE SCALE GENOMIC DNA]</scope>
    <source>
        <strain evidence="2 3">ULC007</strain>
    </source>
</reference>
<gene>
    <name evidence="2" type="ORF">C7B65_07525</name>
</gene>
<evidence type="ECO:0000313" key="2">
    <source>
        <dbReference type="EMBL" id="PSB20291.1"/>
    </source>
</evidence>
<organism evidence="2 3">
    <name type="scientific">Phormidesmis priestleyi ULC007</name>
    <dbReference type="NCBI Taxonomy" id="1920490"/>
    <lineage>
        <taxon>Bacteria</taxon>
        <taxon>Bacillati</taxon>
        <taxon>Cyanobacteriota</taxon>
        <taxon>Cyanophyceae</taxon>
        <taxon>Leptolyngbyales</taxon>
        <taxon>Leptolyngbyaceae</taxon>
        <taxon>Phormidesmis</taxon>
    </lineage>
</organism>
<keyword evidence="3" id="KW-1185">Reference proteome</keyword>
<dbReference type="Proteomes" id="UP000238634">
    <property type="component" value="Unassembled WGS sequence"/>
</dbReference>
<evidence type="ECO:0000259" key="1">
    <source>
        <dbReference type="Pfam" id="PF18735"/>
    </source>
</evidence>
<evidence type="ECO:0000313" key="3">
    <source>
        <dbReference type="Proteomes" id="UP000238634"/>
    </source>
</evidence>
<feature type="domain" description="RiboL-PSP-HEPN" evidence="1">
    <location>
        <begin position="12"/>
        <end position="179"/>
    </location>
</feature>